<evidence type="ECO:0000313" key="3">
    <source>
        <dbReference type="Proteomes" id="UP001470230"/>
    </source>
</evidence>
<dbReference type="Pfam" id="PF08238">
    <property type="entry name" value="Sel1"/>
    <property type="match status" value="4"/>
</dbReference>
<dbReference type="SUPFAM" id="SSF56112">
    <property type="entry name" value="Protein kinase-like (PK-like)"/>
    <property type="match status" value="1"/>
</dbReference>
<dbReference type="PROSITE" id="PS00108">
    <property type="entry name" value="PROTEIN_KINASE_ST"/>
    <property type="match status" value="1"/>
</dbReference>
<evidence type="ECO:0000313" key="2">
    <source>
        <dbReference type="EMBL" id="KAK8845248.1"/>
    </source>
</evidence>
<dbReference type="Proteomes" id="UP001470230">
    <property type="component" value="Unassembled WGS sequence"/>
</dbReference>
<sequence>MLNPTVNYWIDTSKDMDLNNFEEIGFISGGNSANTVQYKNKQTQEKYCVKIYKPEFIRSNGNRLNQEISLLSQIDYPTILSLYGYKMYSQIVQSPIIITKYYPKNLNSYLRKNEISLSKKYIIILGIAEGMKFLHLVNITHRDLKPENILLDENDHPIIGDLGISRFGSQGMGTDIGTTAYLAPEVVSGNYSNKVDVYSFAITMLEIITQQPAYTIPTDNYNFIQRVVNGFRPLTIDNIKNTIIKEFIQNCWAAEPTQRPSFKDIVEKIKSPDFKEAMQVDENIVASYLATFDKLKDPNLVRQKADSGNIVQAVRYADMLRTGENVPVDEKEAFHYYRIAAAQNNTYAMQQCASLLIKEGKKNEATNYLKSAIRMGDGDALKYFIDEKLDELNRNEIADLFKSCADKGSPIAMYNYALMLYCGENVAENKKEAFNYFKEAADHGNFRANGYVARMLNEKDGVDANQMLEGHYFSEGIKHKDTNSMLFCAISKINDEYSLINLNEIVHLINESADRGNQAAMLFYATILLRGYLNVPKNERLANDYIGRAETTNSKEAAKLTFNYAFQIYEEKIKYFNKSDSELFFNKSIPIIVNLLPEDEALRYMKKASNAGNELAKQMYCNLYGLFHKMFYDLEESRLTYSIDVIRHAVSIIVTSLLDKNKTKLINALKGKNVNNKEGTINEIKDAFKFVYLKNQGDDQQYQRLEDELIPRAVNKILNDADFA</sequence>
<feature type="domain" description="Protein kinase" evidence="1">
    <location>
        <begin position="21"/>
        <end position="274"/>
    </location>
</feature>
<dbReference type="Gene3D" id="1.25.40.10">
    <property type="entry name" value="Tetratricopeptide repeat domain"/>
    <property type="match status" value="1"/>
</dbReference>
<dbReference type="InterPro" id="IPR001245">
    <property type="entry name" value="Ser-Thr/Tyr_kinase_cat_dom"/>
</dbReference>
<dbReference type="InterPro" id="IPR051681">
    <property type="entry name" value="Ser/Thr_Kinases-Pseudokinases"/>
</dbReference>
<dbReference type="PANTHER" id="PTHR44329">
    <property type="entry name" value="SERINE/THREONINE-PROTEIN KINASE TNNI3K-RELATED"/>
    <property type="match status" value="1"/>
</dbReference>
<proteinExistence type="predicted"/>
<organism evidence="2 3">
    <name type="scientific">Tritrichomonas musculus</name>
    <dbReference type="NCBI Taxonomy" id="1915356"/>
    <lineage>
        <taxon>Eukaryota</taxon>
        <taxon>Metamonada</taxon>
        <taxon>Parabasalia</taxon>
        <taxon>Tritrichomonadida</taxon>
        <taxon>Tritrichomonadidae</taxon>
        <taxon>Tritrichomonas</taxon>
    </lineage>
</organism>
<dbReference type="InterPro" id="IPR011990">
    <property type="entry name" value="TPR-like_helical_dom_sf"/>
</dbReference>
<dbReference type="SMART" id="SM00220">
    <property type="entry name" value="S_TKc"/>
    <property type="match status" value="1"/>
</dbReference>
<dbReference type="SMART" id="SM00671">
    <property type="entry name" value="SEL1"/>
    <property type="match status" value="3"/>
</dbReference>
<dbReference type="PANTHER" id="PTHR44329:SF214">
    <property type="entry name" value="PROTEIN KINASE DOMAIN-CONTAINING PROTEIN"/>
    <property type="match status" value="1"/>
</dbReference>
<dbReference type="EMBL" id="JAPFFF010000031">
    <property type="protein sequence ID" value="KAK8845248.1"/>
    <property type="molecule type" value="Genomic_DNA"/>
</dbReference>
<dbReference type="SUPFAM" id="SSF81901">
    <property type="entry name" value="HCP-like"/>
    <property type="match status" value="2"/>
</dbReference>
<dbReference type="InterPro" id="IPR011009">
    <property type="entry name" value="Kinase-like_dom_sf"/>
</dbReference>
<comment type="caution">
    <text evidence="2">The sequence shown here is derived from an EMBL/GenBank/DDBJ whole genome shotgun (WGS) entry which is preliminary data.</text>
</comment>
<keyword evidence="3" id="KW-1185">Reference proteome</keyword>
<dbReference type="Gene3D" id="1.10.510.10">
    <property type="entry name" value="Transferase(Phosphotransferase) domain 1"/>
    <property type="match status" value="1"/>
</dbReference>
<evidence type="ECO:0000259" key="1">
    <source>
        <dbReference type="PROSITE" id="PS50011"/>
    </source>
</evidence>
<dbReference type="Pfam" id="PF07714">
    <property type="entry name" value="PK_Tyr_Ser-Thr"/>
    <property type="match status" value="1"/>
</dbReference>
<dbReference type="InterPro" id="IPR008271">
    <property type="entry name" value="Ser/Thr_kinase_AS"/>
</dbReference>
<dbReference type="InterPro" id="IPR000719">
    <property type="entry name" value="Prot_kinase_dom"/>
</dbReference>
<reference evidence="2 3" key="1">
    <citation type="submission" date="2024-04" db="EMBL/GenBank/DDBJ databases">
        <title>Tritrichomonas musculus Genome.</title>
        <authorList>
            <person name="Alves-Ferreira E."/>
            <person name="Grigg M."/>
            <person name="Lorenzi H."/>
            <person name="Galac M."/>
        </authorList>
    </citation>
    <scope>NUCLEOTIDE SEQUENCE [LARGE SCALE GENOMIC DNA]</scope>
    <source>
        <strain evidence="2 3">EAF2021</strain>
    </source>
</reference>
<dbReference type="PROSITE" id="PS50011">
    <property type="entry name" value="PROTEIN_KINASE_DOM"/>
    <property type="match status" value="1"/>
</dbReference>
<dbReference type="InterPro" id="IPR006597">
    <property type="entry name" value="Sel1-like"/>
</dbReference>
<protein>
    <recommendedName>
        <fullName evidence="1">Protein kinase domain-containing protein</fullName>
    </recommendedName>
</protein>
<accession>A0ABR2HDY9</accession>
<name>A0ABR2HDY9_9EUKA</name>
<gene>
    <name evidence="2" type="ORF">M9Y10_021441</name>
</gene>